<feature type="domain" description="F-box" evidence="1">
    <location>
        <begin position="41"/>
        <end position="68"/>
    </location>
</feature>
<protein>
    <recommendedName>
        <fullName evidence="1">F-box domain-containing protein</fullName>
    </recommendedName>
</protein>
<accession>A0A010REU7</accession>
<gene>
    <name evidence="2" type="ORF">CFIO01_01640</name>
</gene>
<dbReference type="AlphaFoldDB" id="A0A010REU7"/>
<dbReference type="Pfam" id="PF00646">
    <property type="entry name" value="F-box"/>
    <property type="match status" value="1"/>
</dbReference>
<dbReference type="HOGENOM" id="CLU_058270_0_0_1"/>
<dbReference type="STRING" id="1445577.A0A010REU7"/>
<evidence type="ECO:0000259" key="1">
    <source>
        <dbReference type="Pfam" id="PF00646"/>
    </source>
</evidence>
<comment type="caution">
    <text evidence="2">The sequence shown here is derived from an EMBL/GenBank/DDBJ whole genome shotgun (WGS) entry which is preliminary data.</text>
</comment>
<name>A0A010REU7_9PEZI</name>
<proteinExistence type="predicted"/>
<dbReference type="eggNOG" id="ENOG502R122">
    <property type="taxonomic scope" value="Eukaryota"/>
</dbReference>
<dbReference type="Proteomes" id="UP000020467">
    <property type="component" value="Unassembled WGS sequence"/>
</dbReference>
<keyword evidence="3" id="KW-1185">Reference proteome</keyword>
<dbReference type="KEGG" id="cfj:CFIO01_01640"/>
<organism evidence="2 3">
    <name type="scientific">Colletotrichum fioriniae PJ7</name>
    <dbReference type="NCBI Taxonomy" id="1445577"/>
    <lineage>
        <taxon>Eukaryota</taxon>
        <taxon>Fungi</taxon>
        <taxon>Dikarya</taxon>
        <taxon>Ascomycota</taxon>
        <taxon>Pezizomycotina</taxon>
        <taxon>Sordariomycetes</taxon>
        <taxon>Hypocreomycetidae</taxon>
        <taxon>Glomerellales</taxon>
        <taxon>Glomerellaceae</taxon>
        <taxon>Colletotrichum</taxon>
        <taxon>Colletotrichum acutatum species complex</taxon>
    </lineage>
</organism>
<dbReference type="EMBL" id="JARH01000609">
    <property type="protein sequence ID" value="EXF78801.1"/>
    <property type="molecule type" value="Genomic_DNA"/>
</dbReference>
<dbReference type="OrthoDB" id="3766406at2759"/>
<evidence type="ECO:0000313" key="2">
    <source>
        <dbReference type="EMBL" id="EXF78801.1"/>
    </source>
</evidence>
<sequence>MADEPPTRPRNRLWERAVAFESRCVMKLMGPKQQPTKAYLLGISIDLLEEIISHLDLLSQFMFSRTCRAGWILTQKDWKDASLALPESEQISFWAVVAYRLPNHWVCARCCALHETDRSDTPRSQQSPPCQQGETLDILGRSYKLRHTHVELALKFRRMGINAAYLSELLEPCEYRAYRGAASWKSGSPNVTVHIPRIVEGRFCLQVIKEFHGYAALHEIRSFRICRHQLFPWWYWGIRDWGAFEKNMEAAWHHPGNVYDGDCQCCPVDYSILRDEDALRVTLWYDFGTGKSPRDLEWMVHLGDEMDIYSNGLYVNVKHHEPGSIRNLFQRSFLGHMMRGLLRVMYELDEVSFLAGSELLLVPYSTKHRIH</sequence>
<evidence type="ECO:0000313" key="3">
    <source>
        <dbReference type="Proteomes" id="UP000020467"/>
    </source>
</evidence>
<dbReference type="InterPro" id="IPR001810">
    <property type="entry name" value="F-box_dom"/>
</dbReference>
<reference evidence="2 3" key="1">
    <citation type="submission" date="2014-02" db="EMBL/GenBank/DDBJ databases">
        <title>The genome sequence of Colletotrichum fioriniae PJ7.</title>
        <authorList>
            <person name="Baroncelli R."/>
            <person name="Thon M.R."/>
        </authorList>
    </citation>
    <scope>NUCLEOTIDE SEQUENCE [LARGE SCALE GENOMIC DNA]</scope>
    <source>
        <strain evidence="2 3">PJ7</strain>
    </source>
</reference>